<evidence type="ECO:0000313" key="4">
    <source>
        <dbReference type="Proteomes" id="UP000064967"/>
    </source>
</evidence>
<evidence type="ECO:0000313" key="3">
    <source>
        <dbReference type="EMBL" id="AKV00934.1"/>
    </source>
</evidence>
<gene>
    <name evidence="3" type="ORF">AKJ09_07597</name>
</gene>
<keyword evidence="2" id="KW-1133">Transmembrane helix</keyword>
<feature type="compositionally biased region" description="Low complexity" evidence="1">
    <location>
        <begin position="24"/>
        <end position="38"/>
    </location>
</feature>
<name>A0A0K1Q5D6_9BACT</name>
<organism evidence="3 4">
    <name type="scientific">Labilithrix luteola</name>
    <dbReference type="NCBI Taxonomy" id="1391654"/>
    <lineage>
        <taxon>Bacteria</taxon>
        <taxon>Pseudomonadati</taxon>
        <taxon>Myxococcota</taxon>
        <taxon>Polyangia</taxon>
        <taxon>Polyangiales</taxon>
        <taxon>Labilitrichaceae</taxon>
        <taxon>Labilithrix</taxon>
    </lineage>
</organism>
<feature type="region of interest" description="Disordered" evidence="1">
    <location>
        <begin position="336"/>
        <end position="362"/>
    </location>
</feature>
<feature type="compositionally biased region" description="Low complexity" evidence="1">
    <location>
        <begin position="337"/>
        <end position="362"/>
    </location>
</feature>
<protein>
    <submittedName>
        <fullName evidence="3">Alginate regulatory protein AlgP</fullName>
    </submittedName>
</protein>
<proteinExistence type="predicted"/>
<feature type="compositionally biased region" description="Basic and acidic residues" evidence="1">
    <location>
        <begin position="395"/>
        <end position="409"/>
    </location>
</feature>
<keyword evidence="2" id="KW-0472">Membrane</keyword>
<dbReference type="RefSeq" id="WP_146652128.1">
    <property type="nucleotide sequence ID" value="NZ_CP012333.1"/>
</dbReference>
<accession>A0A0K1Q5D6</accession>
<evidence type="ECO:0000256" key="2">
    <source>
        <dbReference type="SAM" id="Phobius"/>
    </source>
</evidence>
<dbReference type="KEGG" id="llu:AKJ09_07597"/>
<keyword evidence="2" id="KW-0812">Transmembrane</keyword>
<reference evidence="3 4" key="1">
    <citation type="submission" date="2015-08" db="EMBL/GenBank/DDBJ databases">
        <authorList>
            <person name="Babu N.S."/>
            <person name="Beckwith C.J."/>
            <person name="Beseler K.G."/>
            <person name="Brison A."/>
            <person name="Carone J.V."/>
            <person name="Caskin T.P."/>
            <person name="Diamond M."/>
            <person name="Durham M.E."/>
            <person name="Foxe J.M."/>
            <person name="Go M."/>
            <person name="Henderson B.A."/>
            <person name="Jones I.B."/>
            <person name="McGettigan J.A."/>
            <person name="Micheletti S.J."/>
            <person name="Nasrallah M.E."/>
            <person name="Ortiz D."/>
            <person name="Piller C.R."/>
            <person name="Privatt S.R."/>
            <person name="Schneider S.L."/>
            <person name="Sharp S."/>
            <person name="Smith T.C."/>
            <person name="Stanton J.D."/>
            <person name="Ullery H.E."/>
            <person name="Wilson R.J."/>
            <person name="Serrano M.G."/>
            <person name="Buck G."/>
            <person name="Lee V."/>
            <person name="Wang Y."/>
            <person name="Carvalho R."/>
            <person name="Voegtly L."/>
            <person name="Shi R."/>
            <person name="Duckworth R."/>
            <person name="Johnson A."/>
            <person name="Loviza R."/>
            <person name="Walstead R."/>
            <person name="Shah Z."/>
            <person name="Kiflezghi M."/>
            <person name="Wade K."/>
            <person name="Ball S.L."/>
            <person name="Bradley K.W."/>
            <person name="Asai D.J."/>
            <person name="Bowman C.A."/>
            <person name="Russell D.A."/>
            <person name="Pope W.H."/>
            <person name="Jacobs-Sera D."/>
            <person name="Hendrix R.W."/>
            <person name="Hatfull G.F."/>
        </authorList>
    </citation>
    <scope>NUCLEOTIDE SEQUENCE [LARGE SCALE GENOMIC DNA]</scope>
    <source>
        <strain evidence="3 4">DSM 27648</strain>
    </source>
</reference>
<feature type="compositionally biased region" description="Low complexity" evidence="1">
    <location>
        <begin position="460"/>
        <end position="469"/>
    </location>
</feature>
<evidence type="ECO:0000256" key="1">
    <source>
        <dbReference type="SAM" id="MobiDB-lite"/>
    </source>
</evidence>
<dbReference type="Proteomes" id="UP000064967">
    <property type="component" value="Chromosome"/>
</dbReference>
<feature type="region of interest" description="Disordered" evidence="1">
    <location>
        <begin position="380"/>
        <end position="497"/>
    </location>
</feature>
<feature type="compositionally biased region" description="Low complexity" evidence="1">
    <location>
        <begin position="428"/>
        <end position="437"/>
    </location>
</feature>
<feature type="region of interest" description="Disordered" evidence="1">
    <location>
        <begin position="1"/>
        <end position="174"/>
    </location>
</feature>
<feature type="compositionally biased region" description="Low complexity" evidence="1">
    <location>
        <begin position="66"/>
        <end position="82"/>
    </location>
</feature>
<keyword evidence="4" id="KW-1185">Reference proteome</keyword>
<feature type="compositionally biased region" description="Basic and acidic residues" evidence="1">
    <location>
        <begin position="9"/>
        <end position="23"/>
    </location>
</feature>
<dbReference type="AlphaFoldDB" id="A0A0K1Q5D6"/>
<feature type="transmembrane region" description="Helical" evidence="2">
    <location>
        <begin position="296"/>
        <end position="318"/>
    </location>
</feature>
<sequence>MLPFTKRPGRGEESADAVAKDDASLAPAAGSAPRAPSSFAPPRPPLPSTSDEEMTTLMPVKSLSNAAIPAPRPAAGVPAVRPSTRSLGSSPPPVANVPSGRTSGRKFAAEEDDEDGRTVVRGAPKIVKRGAPKPGTLGGVATAVNPSAVIKQTLDSARASSPPKRPEHLMAPPPAELLEDFSDLRPKRDEERTALLLSSSSNSTSNSVPAVGHSVMPGQMPPQALQPQPIPTGSYASAYPPPPNPYVAASSSSTNVPGAMSMPAHFMVPQAPYSDGRMDPPGTSVTSRTRIGGRPAMSWAAALLAFGLFVGVGAVAIMQGNNDSLAETGASFVDPSHAPGAAHAATQPAAQAVTPTGAPAAEEPRVAVPPVAVPQAAVPTPVAAPTAPPVAVAEPEPKPEAKPEAKVEPKAQVAAAPAPKPAVKPESKPVAVAQPVSRPAPAPRPVARPAAASDDEKPARPVAKAAGRGAAKGGSDVDEETKKALEALQKSQLESSF</sequence>
<feature type="compositionally biased region" description="Low complexity" evidence="1">
    <location>
        <begin position="380"/>
        <end position="394"/>
    </location>
</feature>
<dbReference type="EMBL" id="CP012333">
    <property type="protein sequence ID" value="AKV00934.1"/>
    <property type="molecule type" value="Genomic_DNA"/>
</dbReference>